<feature type="chain" id="PRO_5043790145" description="Tim44-like domain-containing protein" evidence="3">
    <location>
        <begin position="34"/>
        <end position="303"/>
    </location>
</feature>
<dbReference type="Proteomes" id="UP001232113">
    <property type="component" value="Unassembled WGS sequence"/>
</dbReference>
<feature type="compositionally biased region" description="Gly residues" evidence="1">
    <location>
        <begin position="38"/>
        <end position="52"/>
    </location>
</feature>
<feature type="region of interest" description="Disordered" evidence="1">
    <location>
        <begin position="38"/>
        <end position="59"/>
    </location>
</feature>
<name>A0AAW6XMY5_9LACO</name>
<evidence type="ECO:0000256" key="1">
    <source>
        <dbReference type="SAM" id="MobiDB-lite"/>
    </source>
</evidence>
<dbReference type="EMBL" id="JASOLY010000002">
    <property type="protein sequence ID" value="MDK6867777.1"/>
    <property type="molecule type" value="Genomic_DNA"/>
</dbReference>
<evidence type="ECO:0008006" key="6">
    <source>
        <dbReference type="Google" id="ProtNLM"/>
    </source>
</evidence>
<protein>
    <recommendedName>
        <fullName evidence="6">Tim44-like domain-containing protein</fullName>
    </recommendedName>
</protein>
<proteinExistence type="predicted"/>
<organism evidence="4 5">
    <name type="scientific">Lactobacillus paragasseri</name>
    <dbReference type="NCBI Taxonomy" id="2107999"/>
    <lineage>
        <taxon>Bacteria</taxon>
        <taxon>Bacillati</taxon>
        <taxon>Bacillota</taxon>
        <taxon>Bacilli</taxon>
        <taxon>Lactobacillales</taxon>
        <taxon>Lactobacillaceae</taxon>
        <taxon>Lactobacillus</taxon>
    </lineage>
</organism>
<accession>A0AAW6XMY5</accession>
<keyword evidence="2" id="KW-0812">Transmembrane</keyword>
<evidence type="ECO:0000256" key="3">
    <source>
        <dbReference type="SAM" id="SignalP"/>
    </source>
</evidence>
<keyword evidence="2" id="KW-1133">Transmembrane helix</keyword>
<comment type="caution">
    <text evidence="4">The sequence shown here is derived from an EMBL/GenBank/DDBJ whole genome shotgun (WGS) entry which is preliminary data.</text>
</comment>
<gene>
    <name evidence="4" type="ORF">QP354_01620</name>
</gene>
<feature type="transmembrane region" description="Helical" evidence="2">
    <location>
        <begin position="68"/>
        <end position="92"/>
    </location>
</feature>
<dbReference type="AlphaFoldDB" id="A0AAW6XMY5"/>
<keyword evidence="2" id="KW-0472">Membrane</keyword>
<evidence type="ECO:0000313" key="4">
    <source>
        <dbReference type="EMBL" id="MDK6867777.1"/>
    </source>
</evidence>
<sequence>MKKKVKIFILVCLLFLGISVTTTNTNFSQPAFASMGSTGGGHSTGGSSGGGTNYTSSDSSDDSNNSSIGGIVGGFAILVLIFFSSYIIAALFDFIFKVRLRFEYDSNYLIKNSGDNNYKLFYPNQGFDKYQKLLHRLHIKFTKPDPKDDFPAYKEVYIQAQFLYSQLLREKYVNSKYQVKSLKQYLDRNYYKAMVKEIELKRNTGTVDETVIDSVIFEEVAHLDKSLLLAKLTVLGKDKEIQFNQDFDASFSRNKWTDYVLFGLEDNRNPKIINLVYGEHFHLNGEDFNDYQSGNEYTENKIN</sequence>
<evidence type="ECO:0000313" key="5">
    <source>
        <dbReference type="Proteomes" id="UP001232113"/>
    </source>
</evidence>
<dbReference type="RefSeq" id="WP_180374221.1">
    <property type="nucleotide sequence ID" value="NZ_JASOLY010000002.1"/>
</dbReference>
<keyword evidence="3" id="KW-0732">Signal</keyword>
<feature type="signal peptide" evidence="3">
    <location>
        <begin position="1"/>
        <end position="33"/>
    </location>
</feature>
<reference evidence="4" key="1">
    <citation type="submission" date="2023-05" db="EMBL/GenBank/DDBJ databases">
        <title>Cataloging the Phylogenetic Diversity of Human Bladder Bacteria.</title>
        <authorList>
            <person name="Du J."/>
        </authorList>
    </citation>
    <scope>NUCLEOTIDE SEQUENCE</scope>
    <source>
        <strain evidence="4">UMB6975B</strain>
    </source>
</reference>
<evidence type="ECO:0000256" key="2">
    <source>
        <dbReference type="SAM" id="Phobius"/>
    </source>
</evidence>